<name>A0AA38GSY3_TAXCH</name>
<accession>A0AA38GSY3</accession>
<organism evidence="1 2">
    <name type="scientific">Taxus chinensis</name>
    <name type="common">Chinese yew</name>
    <name type="synonym">Taxus wallichiana var. chinensis</name>
    <dbReference type="NCBI Taxonomy" id="29808"/>
    <lineage>
        <taxon>Eukaryota</taxon>
        <taxon>Viridiplantae</taxon>
        <taxon>Streptophyta</taxon>
        <taxon>Embryophyta</taxon>
        <taxon>Tracheophyta</taxon>
        <taxon>Spermatophyta</taxon>
        <taxon>Pinopsida</taxon>
        <taxon>Pinidae</taxon>
        <taxon>Conifers II</taxon>
        <taxon>Cupressales</taxon>
        <taxon>Taxaceae</taxon>
        <taxon>Taxus</taxon>
    </lineage>
</organism>
<comment type="caution">
    <text evidence="1">The sequence shown here is derived from an EMBL/GenBank/DDBJ whole genome shotgun (WGS) entry which is preliminary data.</text>
</comment>
<proteinExistence type="predicted"/>
<feature type="non-terminal residue" evidence="1">
    <location>
        <position position="1"/>
    </location>
</feature>
<evidence type="ECO:0000313" key="1">
    <source>
        <dbReference type="EMBL" id="KAH9328169.1"/>
    </source>
</evidence>
<feature type="non-terminal residue" evidence="1">
    <location>
        <position position="68"/>
    </location>
</feature>
<dbReference type="Proteomes" id="UP000824469">
    <property type="component" value="Unassembled WGS sequence"/>
</dbReference>
<sequence>FVSALDAHTPMKLVTACSSTSVPITVPHVVYPTSAQLCGFFKKHNIAFNSHMVRSMGLTSRVIGRHSQ</sequence>
<dbReference type="EMBL" id="JAHRHJ020000001">
    <property type="protein sequence ID" value="KAH9328169.1"/>
    <property type="molecule type" value="Genomic_DNA"/>
</dbReference>
<dbReference type="AlphaFoldDB" id="A0AA38GSY3"/>
<gene>
    <name evidence="1" type="ORF">KI387_000277</name>
</gene>
<evidence type="ECO:0000313" key="2">
    <source>
        <dbReference type="Proteomes" id="UP000824469"/>
    </source>
</evidence>
<protein>
    <submittedName>
        <fullName evidence="1">Uncharacterized protein</fullName>
    </submittedName>
</protein>
<reference evidence="1 2" key="1">
    <citation type="journal article" date="2021" name="Nat. Plants">
        <title>The Taxus genome provides insights into paclitaxel biosynthesis.</title>
        <authorList>
            <person name="Xiong X."/>
            <person name="Gou J."/>
            <person name="Liao Q."/>
            <person name="Li Y."/>
            <person name="Zhou Q."/>
            <person name="Bi G."/>
            <person name="Li C."/>
            <person name="Du R."/>
            <person name="Wang X."/>
            <person name="Sun T."/>
            <person name="Guo L."/>
            <person name="Liang H."/>
            <person name="Lu P."/>
            <person name="Wu Y."/>
            <person name="Zhang Z."/>
            <person name="Ro D.K."/>
            <person name="Shang Y."/>
            <person name="Huang S."/>
            <person name="Yan J."/>
        </authorList>
    </citation>
    <scope>NUCLEOTIDE SEQUENCE [LARGE SCALE GENOMIC DNA]</scope>
    <source>
        <strain evidence="1">Ta-2019</strain>
    </source>
</reference>
<keyword evidence="2" id="KW-1185">Reference proteome</keyword>